<dbReference type="SMART" id="SM00388">
    <property type="entry name" value="HisKA"/>
    <property type="match status" value="1"/>
</dbReference>
<reference evidence="11" key="1">
    <citation type="submission" date="2016-05" db="EMBL/GenBank/DDBJ databases">
        <title>Microbial consortia oxidize butane by reversing methanogenesis.</title>
        <authorList>
            <person name="Laso-Perez R."/>
            <person name="Richter M."/>
            <person name="Wegener G."/>
            <person name="Musat F."/>
        </authorList>
    </citation>
    <scope>NUCLEOTIDE SEQUENCE [LARGE SCALE GENOMIC DNA]</scope>
    <source>
        <strain evidence="11">BOX2</strain>
    </source>
</reference>
<dbReference type="InterPro" id="IPR001789">
    <property type="entry name" value="Sig_transdc_resp-reg_receiver"/>
</dbReference>
<keyword evidence="5 11" id="KW-0418">Kinase</keyword>
<feature type="domain" description="Histidine kinase" evidence="7">
    <location>
        <begin position="267"/>
        <end position="486"/>
    </location>
</feature>
<dbReference type="SMART" id="SM00448">
    <property type="entry name" value="REC"/>
    <property type="match status" value="1"/>
</dbReference>
<dbReference type="SMART" id="SM00387">
    <property type="entry name" value="HATPase_c"/>
    <property type="match status" value="1"/>
</dbReference>
<dbReference type="InterPro" id="IPR000014">
    <property type="entry name" value="PAS"/>
</dbReference>
<dbReference type="InterPro" id="IPR036890">
    <property type="entry name" value="HATPase_C_sf"/>
</dbReference>
<dbReference type="AlphaFoldDB" id="A0A1F2PA54"/>
<dbReference type="Pfam" id="PF00072">
    <property type="entry name" value="Response_reg"/>
    <property type="match status" value="1"/>
</dbReference>
<dbReference type="GO" id="GO:0005886">
    <property type="term" value="C:plasma membrane"/>
    <property type="evidence" value="ECO:0007669"/>
    <property type="project" value="TreeGrafter"/>
</dbReference>
<dbReference type="InterPro" id="IPR003594">
    <property type="entry name" value="HATPase_dom"/>
</dbReference>
<dbReference type="Pfam" id="PF00989">
    <property type="entry name" value="PAS"/>
    <property type="match status" value="1"/>
</dbReference>
<dbReference type="InterPro" id="IPR003661">
    <property type="entry name" value="HisK_dim/P_dom"/>
</dbReference>
<dbReference type="PROSITE" id="PS50110">
    <property type="entry name" value="RESPONSE_REGULATORY"/>
    <property type="match status" value="1"/>
</dbReference>
<evidence type="ECO:0000256" key="6">
    <source>
        <dbReference type="PROSITE-ProRule" id="PRU00169"/>
    </source>
</evidence>
<keyword evidence="3 6" id="KW-0597">Phosphoprotein</keyword>
<dbReference type="Gene3D" id="1.10.287.130">
    <property type="match status" value="1"/>
</dbReference>
<dbReference type="PRINTS" id="PR00344">
    <property type="entry name" value="BCTRLSENSOR"/>
</dbReference>
<dbReference type="GO" id="GO:0009927">
    <property type="term" value="F:histidine phosphotransfer kinase activity"/>
    <property type="evidence" value="ECO:0007669"/>
    <property type="project" value="TreeGrafter"/>
</dbReference>
<dbReference type="PROSITE" id="PS50109">
    <property type="entry name" value="HIS_KIN"/>
    <property type="match status" value="1"/>
</dbReference>
<dbReference type="CDD" id="cd00130">
    <property type="entry name" value="PAS"/>
    <property type="match status" value="1"/>
</dbReference>
<feature type="modified residue" description="4-aspartylphosphate" evidence="6">
    <location>
        <position position="55"/>
    </location>
</feature>
<organism evidence="11 12">
    <name type="scientific">Candidatus Syntropharchaeum caldarium</name>
    <dbReference type="NCBI Taxonomy" id="1838285"/>
    <lineage>
        <taxon>Archaea</taxon>
        <taxon>Methanobacteriati</taxon>
        <taxon>Methanobacteriota</taxon>
        <taxon>Stenosarchaea group</taxon>
        <taxon>Methanomicrobia</taxon>
        <taxon>Methanosarcinales</taxon>
        <taxon>ANME-2 cluster</taxon>
        <taxon>Candidatus Syntropharchaeum</taxon>
    </lineage>
</organism>
<evidence type="ECO:0000256" key="1">
    <source>
        <dbReference type="ARBA" id="ARBA00000085"/>
    </source>
</evidence>
<protein>
    <recommendedName>
        <fullName evidence="2">histidine kinase</fullName>
        <ecNumber evidence="2">2.7.13.3</ecNumber>
    </recommendedName>
</protein>
<evidence type="ECO:0000313" key="11">
    <source>
        <dbReference type="EMBL" id="OFV67832.1"/>
    </source>
</evidence>
<dbReference type="EMBL" id="LYOS01000003">
    <property type="protein sequence ID" value="OFV67832.1"/>
    <property type="molecule type" value="Genomic_DNA"/>
</dbReference>
<dbReference type="SUPFAM" id="SSF55785">
    <property type="entry name" value="PYP-like sensor domain (PAS domain)"/>
    <property type="match status" value="1"/>
</dbReference>
<evidence type="ECO:0000259" key="10">
    <source>
        <dbReference type="PROSITE" id="PS50113"/>
    </source>
</evidence>
<evidence type="ECO:0000259" key="7">
    <source>
        <dbReference type="PROSITE" id="PS50109"/>
    </source>
</evidence>
<dbReference type="CDD" id="cd00156">
    <property type="entry name" value="REC"/>
    <property type="match status" value="1"/>
</dbReference>
<name>A0A1F2PA54_9EURY</name>
<dbReference type="CDD" id="cd00075">
    <property type="entry name" value="HATPase"/>
    <property type="match status" value="1"/>
</dbReference>
<dbReference type="EC" id="2.7.13.3" evidence="2"/>
<feature type="domain" description="PAS" evidence="9">
    <location>
        <begin position="132"/>
        <end position="202"/>
    </location>
</feature>
<dbReference type="GO" id="GO:0006355">
    <property type="term" value="P:regulation of DNA-templated transcription"/>
    <property type="evidence" value="ECO:0007669"/>
    <property type="project" value="InterPro"/>
</dbReference>
<dbReference type="PROSITE" id="PS50112">
    <property type="entry name" value="PAS"/>
    <property type="match status" value="1"/>
</dbReference>
<dbReference type="Gene3D" id="3.40.50.2300">
    <property type="match status" value="1"/>
</dbReference>
<dbReference type="InterPro" id="IPR035965">
    <property type="entry name" value="PAS-like_dom_sf"/>
</dbReference>
<dbReference type="InterPro" id="IPR005467">
    <property type="entry name" value="His_kinase_dom"/>
</dbReference>
<sequence length="487" mass="55857">MMDKARILVIDDVPSTRETIKDVLEEKGYRVFVAKGGREALEFLKSNPCDIVLLDLVMPEMNGIETLQAIREINEDIEVLIVTGYAEVETAIKAVNNGAFAYIQKPLRFSLLDHYLEEVVKKQETRRRLIESEKGYRYLAENAGDLIFVLDTEGNFTFVNKRAEEITGYTVDEMLSMNIRDLLADTSRKHALELLDKQMKGEQISPYEVSILKKDGDVAFFELNTSAIMHGSEITGVQGVARDITLRKTLERELKQQTRNARLYLDLMMHDITNINHALLGYLELLRTKKDLDEEKKTHYIDTMQSELRRAISLIENVKILSRLDEVKCELHPVDLVQVINEAVKTIKIKEWVDETEVMIRFDYEKGVDYTILADDLVISIFTNLVDNAIKYSLRGDVNIDIKLERDEKFVQVSVTDHGKGISDAEKKLIFQRYMRVDEGIKGTGIGLSLVCELVKRYNGMIWVEDRVKGDYSQGARFIVKFPVAEE</sequence>
<comment type="caution">
    <text evidence="11">The sequence shown here is derived from an EMBL/GenBank/DDBJ whole genome shotgun (WGS) entry which is preliminary data.</text>
</comment>
<dbReference type="PROSITE" id="PS50113">
    <property type="entry name" value="PAC"/>
    <property type="match status" value="1"/>
</dbReference>
<keyword evidence="12" id="KW-1185">Reference proteome</keyword>
<accession>A0A1F2PA54</accession>
<dbReference type="GO" id="GO:0000155">
    <property type="term" value="F:phosphorelay sensor kinase activity"/>
    <property type="evidence" value="ECO:0007669"/>
    <property type="project" value="InterPro"/>
</dbReference>
<evidence type="ECO:0000256" key="4">
    <source>
        <dbReference type="ARBA" id="ARBA00022679"/>
    </source>
</evidence>
<proteinExistence type="predicted"/>
<keyword evidence="4" id="KW-0808">Transferase</keyword>
<feature type="domain" description="PAC" evidence="10">
    <location>
        <begin position="205"/>
        <end position="256"/>
    </location>
</feature>
<dbReference type="InterPro" id="IPR013767">
    <property type="entry name" value="PAS_fold"/>
</dbReference>
<gene>
    <name evidence="11" type="ORF">SCAL_001207</name>
</gene>
<feature type="domain" description="Response regulatory" evidence="8">
    <location>
        <begin position="6"/>
        <end position="120"/>
    </location>
</feature>
<evidence type="ECO:0000259" key="9">
    <source>
        <dbReference type="PROSITE" id="PS50112"/>
    </source>
</evidence>
<evidence type="ECO:0000256" key="2">
    <source>
        <dbReference type="ARBA" id="ARBA00012438"/>
    </source>
</evidence>
<dbReference type="NCBIfam" id="TIGR00229">
    <property type="entry name" value="sensory_box"/>
    <property type="match status" value="1"/>
</dbReference>
<dbReference type="CDD" id="cd00082">
    <property type="entry name" value="HisKA"/>
    <property type="match status" value="1"/>
</dbReference>
<dbReference type="PANTHER" id="PTHR43047:SF72">
    <property type="entry name" value="OSMOSENSING HISTIDINE PROTEIN KINASE SLN1"/>
    <property type="match status" value="1"/>
</dbReference>
<dbReference type="InterPro" id="IPR004358">
    <property type="entry name" value="Sig_transdc_His_kin-like_C"/>
</dbReference>
<evidence type="ECO:0000259" key="8">
    <source>
        <dbReference type="PROSITE" id="PS50110"/>
    </source>
</evidence>
<dbReference type="PANTHER" id="PTHR43047">
    <property type="entry name" value="TWO-COMPONENT HISTIDINE PROTEIN KINASE"/>
    <property type="match status" value="1"/>
</dbReference>
<dbReference type="Gene3D" id="3.30.450.20">
    <property type="entry name" value="PAS domain"/>
    <property type="match status" value="1"/>
</dbReference>
<dbReference type="InterPro" id="IPR036097">
    <property type="entry name" value="HisK_dim/P_sf"/>
</dbReference>
<dbReference type="InterPro" id="IPR011006">
    <property type="entry name" value="CheY-like_superfamily"/>
</dbReference>
<dbReference type="SMART" id="SM00091">
    <property type="entry name" value="PAS"/>
    <property type="match status" value="1"/>
</dbReference>
<dbReference type="STRING" id="1838285.SCAL_001207"/>
<dbReference type="SUPFAM" id="SSF55874">
    <property type="entry name" value="ATPase domain of HSP90 chaperone/DNA topoisomerase II/histidine kinase"/>
    <property type="match status" value="1"/>
</dbReference>
<dbReference type="Pfam" id="PF02518">
    <property type="entry name" value="HATPase_c"/>
    <property type="match status" value="1"/>
</dbReference>
<dbReference type="SUPFAM" id="SSF47384">
    <property type="entry name" value="Homodimeric domain of signal transducing histidine kinase"/>
    <property type="match status" value="1"/>
</dbReference>
<comment type="catalytic activity">
    <reaction evidence="1">
        <text>ATP + protein L-histidine = ADP + protein N-phospho-L-histidine.</text>
        <dbReference type="EC" id="2.7.13.3"/>
    </reaction>
</comment>
<evidence type="ECO:0000256" key="3">
    <source>
        <dbReference type="ARBA" id="ARBA00022553"/>
    </source>
</evidence>
<dbReference type="Gene3D" id="3.30.565.10">
    <property type="entry name" value="Histidine kinase-like ATPase, C-terminal domain"/>
    <property type="match status" value="1"/>
</dbReference>
<evidence type="ECO:0000313" key="12">
    <source>
        <dbReference type="Proteomes" id="UP000186940"/>
    </source>
</evidence>
<evidence type="ECO:0000256" key="5">
    <source>
        <dbReference type="ARBA" id="ARBA00022777"/>
    </source>
</evidence>
<dbReference type="InterPro" id="IPR000700">
    <property type="entry name" value="PAS-assoc_C"/>
</dbReference>
<dbReference type="SUPFAM" id="SSF52172">
    <property type="entry name" value="CheY-like"/>
    <property type="match status" value="1"/>
</dbReference>
<dbReference type="Proteomes" id="UP000186940">
    <property type="component" value="Unassembled WGS sequence"/>
</dbReference>